<evidence type="ECO:0000256" key="9">
    <source>
        <dbReference type="ARBA" id="ARBA00023136"/>
    </source>
</evidence>
<evidence type="ECO:0000256" key="10">
    <source>
        <dbReference type="SAM" id="Coils"/>
    </source>
</evidence>
<evidence type="ECO:0000259" key="12">
    <source>
        <dbReference type="PROSITE" id="PS50893"/>
    </source>
</evidence>
<dbReference type="EMBL" id="CP021106">
    <property type="protein sequence ID" value="ARO87223.1"/>
    <property type="molecule type" value="Genomic_DNA"/>
</dbReference>
<sequence>MQDPYAMNSRRLYARLMKYIVPYWEVLAFSLMGMIAMAVTAPMIAALTVPMLDGAFVNKDVESMQLVLLAIVVLFAARGVAGYISIYAINWVSSKLAVDLRAEMFDKLLILPDCYYSGQPGGGLVAILTSDITQLARAAVDVITVMVRDTLTVTGLLVWMLYLNWKLSVPVLLMVSVLMLIIQSAGERLQGAEREARQTADNITQVLKESIENHRVVRLYGGQQYETHRMGEEASRVRDFTLKQVAIAALSVPLVQLMTSVVIVVTLYLAMQQAFANETTVGGFVSIVVAMLMLSAPLKRIASLKESWQQGSTAAESVFSLLDQGVEPNTGGGTGTIAIDRARGELRFEQVSFCRDPVNSGTSPGAGEIVDITLTIQPGETVALVGLSERDKATLVNLVPRFIRPTAGRVLLDGHDLASFRLTSLRDNIALVSEGMTLFNDTVAANIAYGAMGRETESRITAAAQAAHAMEFIREMPQGLQTIVGERGIRLSSGQRLRVAIARALLRNSPVLIVDETFQTPDFETSHHVKAALEALMQGRTTLVIAHRLSTVERADRIVVLQKGRITDIGNHQELLAKEGAYARLVRTFV</sequence>
<evidence type="ECO:0000256" key="4">
    <source>
        <dbReference type="ARBA" id="ARBA00022692"/>
    </source>
</evidence>
<keyword evidence="9 11" id="KW-0472">Membrane</keyword>
<keyword evidence="4 11" id="KW-0812">Transmembrane</keyword>
<dbReference type="PANTHER" id="PTHR43394:SF1">
    <property type="entry name" value="ATP-BINDING CASSETTE SUB-FAMILY B MEMBER 10, MITOCHONDRIAL"/>
    <property type="match status" value="1"/>
</dbReference>
<feature type="domain" description="ABC transporter" evidence="12">
    <location>
        <begin position="346"/>
        <end position="588"/>
    </location>
</feature>
<feature type="transmembrane region" description="Helical" evidence="11">
    <location>
        <begin position="21"/>
        <end position="46"/>
    </location>
</feature>
<evidence type="ECO:0000256" key="2">
    <source>
        <dbReference type="ARBA" id="ARBA00022448"/>
    </source>
</evidence>
<accession>A0A1W6SN46</accession>
<name>A0A1W6SN46_9PROT</name>
<feature type="coiled-coil region" evidence="10">
    <location>
        <begin position="182"/>
        <end position="209"/>
    </location>
</feature>
<evidence type="ECO:0000256" key="8">
    <source>
        <dbReference type="ARBA" id="ARBA00023055"/>
    </source>
</evidence>
<dbReference type="Gene3D" id="3.40.50.300">
    <property type="entry name" value="P-loop containing nucleotide triphosphate hydrolases"/>
    <property type="match status" value="1"/>
</dbReference>
<reference evidence="14 15" key="1">
    <citation type="journal article" date="2015" name="Int. J. Syst. Evol. Microbiol.">
        <title>Nitrosospira lacus sp. nov., a psychrotolerant, ammonia-oxidizing bacterium from sandy lake sediment.</title>
        <authorList>
            <person name="Urakawa H."/>
            <person name="Garcia J.C."/>
            <person name="Nielsen J.L."/>
            <person name="Le V.Q."/>
            <person name="Kozlowski J.A."/>
            <person name="Stein L.Y."/>
            <person name="Lim C.K."/>
            <person name="Pommerening-Roser A."/>
            <person name="Martens-Habbena W."/>
            <person name="Stahl D.A."/>
            <person name="Klotz M.G."/>
        </authorList>
    </citation>
    <scope>NUCLEOTIDE SEQUENCE [LARGE SCALE GENOMIC DNA]</scope>
    <source>
        <strain evidence="14 15">APG3</strain>
    </source>
</reference>
<keyword evidence="2" id="KW-0813">Transport</keyword>
<comment type="subcellular location">
    <subcellularLocation>
        <location evidence="1">Cell membrane</location>
        <topology evidence="1">Multi-pass membrane protein</topology>
    </subcellularLocation>
</comment>
<dbReference type="eggNOG" id="COG1132">
    <property type="taxonomic scope" value="Bacteria"/>
</dbReference>
<keyword evidence="15" id="KW-1185">Reference proteome</keyword>
<dbReference type="PANTHER" id="PTHR43394">
    <property type="entry name" value="ATP-DEPENDENT PERMEASE MDL1, MITOCHONDRIAL"/>
    <property type="match status" value="1"/>
</dbReference>
<dbReference type="Proteomes" id="UP000012179">
    <property type="component" value="Chromosome"/>
</dbReference>
<dbReference type="SUPFAM" id="SSF90123">
    <property type="entry name" value="ABC transporter transmembrane region"/>
    <property type="match status" value="1"/>
</dbReference>
<dbReference type="GO" id="GO:0015421">
    <property type="term" value="F:ABC-type oligopeptide transporter activity"/>
    <property type="evidence" value="ECO:0007669"/>
    <property type="project" value="TreeGrafter"/>
</dbReference>
<evidence type="ECO:0000256" key="5">
    <source>
        <dbReference type="ARBA" id="ARBA00022741"/>
    </source>
</evidence>
<keyword evidence="7 11" id="KW-1133">Transmembrane helix</keyword>
<feature type="transmembrane region" description="Helical" evidence="11">
    <location>
        <begin position="167"/>
        <end position="185"/>
    </location>
</feature>
<organism evidence="14 15">
    <name type="scientific">Nitrosospira lacus</name>
    <dbReference type="NCBI Taxonomy" id="1288494"/>
    <lineage>
        <taxon>Bacteria</taxon>
        <taxon>Pseudomonadati</taxon>
        <taxon>Pseudomonadota</taxon>
        <taxon>Betaproteobacteria</taxon>
        <taxon>Nitrosomonadales</taxon>
        <taxon>Nitrosomonadaceae</taxon>
        <taxon>Nitrosospira</taxon>
    </lineage>
</organism>
<dbReference type="Pfam" id="PF00005">
    <property type="entry name" value="ABC_tran"/>
    <property type="match status" value="1"/>
</dbReference>
<dbReference type="FunFam" id="3.40.50.300:FF:000221">
    <property type="entry name" value="Multidrug ABC transporter ATP-binding protein"/>
    <property type="match status" value="1"/>
</dbReference>
<evidence type="ECO:0000256" key="7">
    <source>
        <dbReference type="ARBA" id="ARBA00022989"/>
    </source>
</evidence>
<dbReference type="InterPro" id="IPR011527">
    <property type="entry name" value="ABC1_TM_dom"/>
</dbReference>
<dbReference type="SUPFAM" id="SSF52540">
    <property type="entry name" value="P-loop containing nucleoside triphosphate hydrolases"/>
    <property type="match status" value="1"/>
</dbReference>
<evidence type="ECO:0000313" key="14">
    <source>
        <dbReference type="EMBL" id="ARO87223.1"/>
    </source>
</evidence>
<dbReference type="InterPro" id="IPR036640">
    <property type="entry name" value="ABC1_TM_sf"/>
</dbReference>
<gene>
    <name evidence="14" type="ORF">EBAPG3_005255</name>
</gene>
<feature type="domain" description="ABC transmembrane type-1" evidence="13">
    <location>
        <begin position="28"/>
        <end position="310"/>
    </location>
</feature>
<dbReference type="InterPro" id="IPR003439">
    <property type="entry name" value="ABC_transporter-like_ATP-bd"/>
</dbReference>
<keyword evidence="5" id="KW-0547">Nucleotide-binding</keyword>
<evidence type="ECO:0000256" key="3">
    <source>
        <dbReference type="ARBA" id="ARBA00022475"/>
    </source>
</evidence>
<dbReference type="GO" id="GO:0005524">
    <property type="term" value="F:ATP binding"/>
    <property type="evidence" value="ECO:0007669"/>
    <property type="project" value="UniProtKB-KW"/>
</dbReference>
<dbReference type="GO" id="GO:0006869">
    <property type="term" value="P:lipid transport"/>
    <property type="evidence" value="ECO:0007669"/>
    <property type="project" value="UniProtKB-KW"/>
</dbReference>
<dbReference type="GO" id="GO:0016887">
    <property type="term" value="F:ATP hydrolysis activity"/>
    <property type="evidence" value="ECO:0007669"/>
    <property type="project" value="InterPro"/>
</dbReference>
<feature type="transmembrane region" description="Helical" evidence="11">
    <location>
        <begin position="66"/>
        <end position="89"/>
    </location>
</feature>
<dbReference type="CDD" id="cd18552">
    <property type="entry name" value="ABC_6TM_MsbA_like"/>
    <property type="match status" value="1"/>
</dbReference>
<keyword evidence="6 14" id="KW-0067">ATP-binding</keyword>
<evidence type="ECO:0000256" key="11">
    <source>
        <dbReference type="SAM" id="Phobius"/>
    </source>
</evidence>
<dbReference type="PROSITE" id="PS50893">
    <property type="entry name" value="ABC_TRANSPORTER_2"/>
    <property type="match status" value="1"/>
</dbReference>
<dbReference type="PROSITE" id="PS50929">
    <property type="entry name" value="ABC_TM1F"/>
    <property type="match status" value="1"/>
</dbReference>
<evidence type="ECO:0000256" key="6">
    <source>
        <dbReference type="ARBA" id="ARBA00022840"/>
    </source>
</evidence>
<dbReference type="Gene3D" id="1.20.1560.10">
    <property type="entry name" value="ABC transporter type 1, transmembrane domain"/>
    <property type="match status" value="1"/>
</dbReference>
<dbReference type="KEGG" id="nlc:EBAPG3_005255"/>
<dbReference type="GO" id="GO:0005886">
    <property type="term" value="C:plasma membrane"/>
    <property type="evidence" value="ECO:0007669"/>
    <property type="project" value="UniProtKB-SubCell"/>
</dbReference>
<keyword evidence="3" id="KW-1003">Cell membrane</keyword>
<evidence type="ECO:0000256" key="1">
    <source>
        <dbReference type="ARBA" id="ARBA00004651"/>
    </source>
</evidence>
<proteinExistence type="predicted"/>
<keyword evidence="8" id="KW-0445">Lipid transport</keyword>
<dbReference type="InterPro" id="IPR039421">
    <property type="entry name" value="Type_1_exporter"/>
</dbReference>
<feature type="transmembrane region" description="Helical" evidence="11">
    <location>
        <begin position="245"/>
        <end position="269"/>
    </location>
</feature>
<evidence type="ECO:0000259" key="13">
    <source>
        <dbReference type="PROSITE" id="PS50929"/>
    </source>
</evidence>
<evidence type="ECO:0000313" key="15">
    <source>
        <dbReference type="Proteomes" id="UP000012179"/>
    </source>
</evidence>
<dbReference type="RefSeq" id="WP_004176355.1">
    <property type="nucleotide sequence ID" value="NZ_CP021106.3"/>
</dbReference>
<feature type="transmembrane region" description="Helical" evidence="11">
    <location>
        <begin position="281"/>
        <end position="298"/>
    </location>
</feature>
<dbReference type="Pfam" id="PF00664">
    <property type="entry name" value="ABC_membrane"/>
    <property type="match status" value="1"/>
</dbReference>
<keyword evidence="10" id="KW-0175">Coiled coil</keyword>
<dbReference type="InterPro" id="IPR027417">
    <property type="entry name" value="P-loop_NTPase"/>
</dbReference>
<protein>
    <submittedName>
        <fullName evidence="14">Lipid ABC transporter permease/ATP-binding protein</fullName>
    </submittedName>
</protein>
<dbReference type="AlphaFoldDB" id="A0A1W6SN46"/>